<dbReference type="RefSeq" id="WP_103828342.1">
    <property type="nucleotide sequence ID" value="NZ_QORJ01000021.1"/>
</dbReference>
<reference evidence="2 4" key="1">
    <citation type="submission" date="2018-06" db="EMBL/GenBank/DDBJ databases">
        <title>Occurrence of a novel blaKPC-2- and qnrS2- harbouring IncP6 plasmid from Aeromonas taiwanensis isolates recovered from the river sediments.</title>
        <authorList>
            <person name="Zheng B."/>
            <person name="Yu X."/>
            <person name="Xiao Y."/>
        </authorList>
    </citation>
    <scope>NUCLEOTIDE SEQUENCE [LARGE SCALE GENOMIC DNA]</scope>
    <source>
        <strain evidence="1 3">1713</strain>
        <strain evidence="2 4">198</strain>
    </source>
</reference>
<evidence type="ECO:0000313" key="3">
    <source>
        <dbReference type="Proteomes" id="UP000297720"/>
    </source>
</evidence>
<keyword evidence="3" id="KW-1185">Reference proteome</keyword>
<comment type="caution">
    <text evidence="2">The sequence shown here is derived from an EMBL/GenBank/DDBJ whole genome shotgun (WGS) entry which is preliminary data.</text>
</comment>
<dbReference type="Proteomes" id="UP000297914">
    <property type="component" value="Unassembled WGS sequence"/>
</dbReference>
<dbReference type="AlphaFoldDB" id="A0A5F0KBG1"/>
<dbReference type="EMBL" id="QORK01000017">
    <property type="protein sequence ID" value="TFF80976.1"/>
    <property type="molecule type" value="Genomic_DNA"/>
</dbReference>
<gene>
    <name evidence="1" type="ORF">DRM93_09495</name>
    <name evidence="2" type="ORF">DRM94_09495</name>
</gene>
<proteinExistence type="predicted"/>
<evidence type="ECO:0000313" key="1">
    <source>
        <dbReference type="EMBL" id="TFF76528.1"/>
    </source>
</evidence>
<dbReference type="EMBL" id="QORL01000017">
    <property type="protein sequence ID" value="TFF76528.1"/>
    <property type="molecule type" value="Genomic_DNA"/>
</dbReference>
<accession>A0A5F0KBG1</accession>
<sequence length="213" mass="24557">MILWQRDMFDSDKDVLFIPSERAIKPKSSTKSKAGDSDPVSLVNNSAMPLPLLFPELFQEDQPDLQDMPEEGTLVWSDDGIATLCGVVLNDAIYGLISPKCGTESRELGIEWLFKQELTPFSFRHCCIMLDVSPERMLAGIFRQVVTRRSYLRRCSKLSHKEHELLLWLEKQGWLDEVVSMAMTDEDDGWDFNPTATYAHYERQLSRPNNYLY</sequence>
<dbReference type="Proteomes" id="UP000297720">
    <property type="component" value="Unassembled WGS sequence"/>
</dbReference>
<organism evidence="2 4">
    <name type="scientific">Aeromonas taiwanensis</name>
    <dbReference type="NCBI Taxonomy" id="633417"/>
    <lineage>
        <taxon>Bacteria</taxon>
        <taxon>Pseudomonadati</taxon>
        <taxon>Pseudomonadota</taxon>
        <taxon>Gammaproteobacteria</taxon>
        <taxon>Aeromonadales</taxon>
        <taxon>Aeromonadaceae</taxon>
        <taxon>Aeromonas</taxon>
    </lineage>
</organism>
<evidence type="ECO:0000313" key="4">
    <source>
        <dbReference type="Proteomes" id="UP000297914"/>
    </source>
</evidence>
<evidence type="ECO:0000313" key="2">
    <source>
        <dbReference type="EMBL" id="TFF80976.1"/>
    </source>
</evidence>
<name>A0A5F0KBG1_9GAMM</name>
<protein>
    <submittedName>
        <fullName evidence="2">Uncharacterized protein</fullName>
    </submittedName>
</protein>
<dbReference type="OrthoDB" id="5905663at2"/>